<dbReference type="GO" id="GO:0000447">
    <property type="term" value="P:endonucleolytic cleavage in ITS1 to separate SSU-rRNA from 5.8S rRNA and LSU-rRNA from tricistronic rRNA transcript (SSU-rRNA, 5.8S rRNA, LSU-rRNA)"/>
    <property type="evidence" value="ECO:0007669"/>
    <property type="project" value="TreeGrafter"/>
</dbReference>
<gene>
    <name evidence="6" type="ORF">B4U79_00445</name>
    <name evidence="7" type="ORF">B4U79_10834</name>
    <name evidence="8" type="ORF">B4U79_11854</name>
</gene>
<dbReference type="GO" id="GO:0030687">
    <property type="term" value="C:preribosome, large subunit precursor"/>
    <property type="evidence" value="ECO:0007669"/>
    <property type="project" value="TreeGrafter"/>
</dbReference>
<evidence type="ECO:0000256" key="1">
    <source>
        <dbReference type="ARBA" id="ARBA00004123"/>
    </source>
</evidence>
<proteinExistence type="inferred from homology"/>
<dbReference type="GO" id="GO:0042273">
    <property type="term" value="P:ribosomal large subunit biogenesis"/>
    <property type="evidence" value="ECO:0007669"/>
    <property type="project" value="TreeGrafter"/>
</dbReference>
<dbReference type="InterPro" id="IPR007023">
    <property type="entry name" value="Ribosom_reg"/>
</dbReference>
<comment type="caution">
    <text evidence="6">The sequence shown here is derived from an EMBL/GenBank/DDBJ whole genome shotgun (WGS) entry which is preliminary data.</text>
</comment>
<dbReference type="PANTHER" id="PTHR17602:SF4">
    <property type="entry name" value="RIBOSOME BIOGENESIS REGULATORY PROTEIN HOMOLOG"/>
    <property type="match status" value="1"/>
</dbReference>
<dbReference type="PANTHER" id="PTHR17602">
    <property type="entry name" value="RIBOSOME BIOGENESIS REGULATORY PROTEIN"/>
    <property type="match status" value="1"/>
</dbReference>
<keyword evidence="3 5" id="KW-0690">Ribosome biogenesis</keyword>
<protein>
    <recommendedName>
        <fullName evidence="5">Ribosome biogenesis regulatory protein</fullName>
    </recommendedName>
</protein>
<dbReference type="Proteomes" id="UP000285301">
    <property type="component" value="Unassembled WGS sequence"/>
</dbReference>
<comment type="function">
    <text evidence="5">Involved in ribosomal large subunit assembly.</text>
</comment>
<organism evidence="6 9">
    <name type="scientific">Dinothrombium tinctorium</name>
    <dbReference type="NCBI Taxonomy" id="1965070"/>
    <lineage>
        <taxon>Eukaryota</taxon>
        <taxon>Metazoa</taxon>
        <taxon>Ecdysozoa</taxon>
        <taxon>Arthropoda</taxon>
        <taxon>Chelicerata</taxon>
        <taxon>Arachnida</taxon>
        <taxon>Acari</taxon>
        <taxon>Acariformes</taxon>
        <taxon>Trombidiformes</taxon>
        <taxon>Prostigmata</taxon>
        <taxon>Anystina</taxon>
        <taxon>Parasitengona</taxon>
        <taxon>Trombidioidea</taxon>
        <taxon>Trombidiidae</taxon>
        <taxon>Dinothrombium</taxon>
    </lineage>
</organism>
<keyword evidence="9" id="KW-1185">Reference proteome</keyword>
<dbReference type="GO" id="GO:0005730">
    <property type="term" value="C:nucleolus"/>
    <property type="evidence" value="ECO:0007669"/>
    <property type="project" value="TreeGrafter"/>
</dbReference>
<evidence type="ECO:0000313" key="8">
    <source>
        <dbReference type="EMBL" id="RWS17485.1"/>
    </source>
</evidence>
<name>A0A3S3S530_9ACAR</name>
<evidence type="ECO:0000313" key="6">
    <source>
        <dbReference type="EMBL" id="RWS10476.1"/>
    </source>
</evidence>
<dbReference type="EMBL" id="NCKU01000067">
    <property type="protein sequence ID" value="RWS17485.1"/>
    <property type="molecule type" value="Genomic_DNA"/>
</dbReference>
<comment type="similarity">
    <text evidence="2 5">Belongs to the RRS1 family.</text>
</comment>
<evidence type="ECO:0000256" key="4">
    <source>
        <dbReference type="ARBA" id="ARBA00023242"/>
    </source>
</evidence>
<evidence type="ECO:0000313" key="7">
    <source>
        <dbReference type="EMBL" id="RWS17481.1"/>
    </source>
</evidence>
<dbReference type="AlphaFoldDB" id="A0A3S3S530"/>
<keyword evidence="4 5" id="KW-0539">Nucleus</keyword>
<evidence type="ECO:0000313" key="9">
    <source>
        <dbReference type="Proteomes" id="UP000285301"/>
    </source>
</evidence>
<dbReference type="EMBL" id="NCKU01000068">
    <property type="protein sequence ID" value="RWS17481.1"/>
    <property type="molecule type" value="Genomic_DNA"/>
</dbReference>
<dbReference type="Pfam" id="PF04939">
    <property type="entry name" value="RRS1"/>
    <property type="match status" value="1"/>
</dbReference>
<sequence length="296" mass="33839">MSSNVSDLLQDIEEKEANAYKEVEVHKDIELNYDLGHLLASDTNPLNLKELRSNTNSFLQKLTRDNCQLVVNKLYALQSKVIDGFQVAQLPAPITLLPRSKPVPKPKPPTKWELFAKEKGIQKKKKEKLVWDDVAKEWKPRYGFKRINSERDDWLIEVPDNNTDPNVDLFAKKVEEKKERIAKNELQRLRNIARAQKLKIPGTGGVLPKLSDTKEELAKVVSLAKSSTASLGKFEETMKDEKPVKRTKKRKYGDNFGDVKAETEKSLEILDHIQNKNPKIDIDKAVNSLISTEEKE</sequence>
<dbReference type="EMBL" id="NCKU01002083">
    <property type="protein sequence ID" value="RWS10476.1"/>
    <property type="molecule type" value="Genomic_DNA"/>
</dbReference>
<dbReference type="OrthoDB" id="28455at2759"/>
<dbReference type="STRING" id="1965070.A0A3S3S530"/>
<reference evidence="6 9" key="1">
    <citation type="journal article" date="2018" name="Gigascience">
        <title>Genomes of trombidid mites reveal novel predicted allergens and laterally-transferred genes associated with secondary metabolism.</title>
        <authorList>
            <person name="Dong X."/>
            <person name="Chaisiri K."/>
            <person name="Xia D."/>
            <person name="Armstrong S.D."/>
            <person name="Fang Y."/>
            <person name="Donnelly M.J."/>
            <person name="Kadowaki T."/>
            <person name="McGarry J.W."/>
            <person name="Darby A.C."/>
            <person name="Makepeace B.L."/>
        </authorList>
    </citation>
    <scope>NUCLEOTIDE SEQUENCE [LARGE SCALE GENOMIC DNA]</scope>
    <source>
        <strain evidence="6">UoL-WK</strain>
    </source>
</reference>
<evidence type="ECO:0000256" key="5">
    <source>
        <dbReference type="RuleBase" id="RU364132"/>
    </source>
</evidence>
<accession>A0A3S3S530</accession>
<reference evidence="6" key="2">
    <citation type="submission" date="2018-11" db="EMBL/GenBank/DDBJ databases">
        <title>Trombidioid mite genomics.</title>
        <authorList>
            <person name="Dong X."/>
        </authorList>
    </citation>
    <scope>NUCLEOTIDE SEQUENCE</scope>
    <source>
        <strain evidence="6">UoL-WK</strain>
    </source>
</reference>
<comment type="subcellular location">
    <subcellularLocation>
        <location evidence="1 5">Nucleus</location>
    </subcellularLocation>
</comment>
<evidence type="ECO:0000256" key="3">
    <source>
        <dbReference type="ARBA" id="ARBA00022517"/>
    </source>
</evidence>
<evidence type="ECO:0000256" key="2">
    <source>
        <dbReference type="ARBA" id="ARBA00010077"/>
    </source>
</evidence>